<dbReference type="InterPro" id="IPR001128">
    <property type="entry name" value="Cyt_P450"/>
</dbReference>
<dbReference type="CDD" id="cd20625">
    <property type="entry name" value="CYP164-like"/>
    <property type="match status" value="1"/>
</dbReference>
<evidence type="ECO:0000256" key="5">
    <source>
        <dbReference type="ARBA" id="ARBA00023004"/>
    </source>
</evidence>
<dbReference type="SUPFAM" id="SSF48264">
    <property type="entry name" value="Cytochrome P450"/>
    <property type="match status" value="1"/>
</dbReference>
<gene>
    <name evidence="7" type="ORF">MNBD_ACTINO02-1898</name>
</gene>
<evidence type="ECO:0000256" key="4">
    <source>
        <dbReference type="ARBA" id="ARBA00023002"/>
    </source>
</evidence>
<dbReference type="GO" id="GO:0005506">
    <property type="term" value="F:iron ion binding"/>
    <property type="evidence" value="ECO:0007669"/>
    <property type="project" value="InterPro"/>
</dbReference>
<keyword evidence="2" id="KW-0349">Heme</keyword>
<reference evidence="7" key="1">
    <citation type="submission" date="2018-06" db="EMBL/GenBank/DDBJ databases">
        <authorList>
            <person name="Zhirakovskaya E."/>
        </authorList>
    </citation>
    <scope>NUCLEOTIDE SEQUENCE</scope>
</reference>
<evidence type="ECO:0000256" key="1">
    <source>
        <dbReference type="ARBA" id="ARBA00010617"/>
    </source>
</evidence>
<dbReference type="PANTHER" id="PTHR46696:SF1">
    <property type="entry name" value="CYTOCHROME P450 YJIB-RELATED"/>
    <property type="match status" value="1"/>
</dbReference>
<keyword evidence="4" id="KW-0560">Oxidoreductase</keyword>
<dbReference type="FunFam" id="1.10.630.10:FF:000018">
    <property type="entry name" value="Cytochrome P450 monooxygenase"/>
    <property type="match status" value="1"/>
</dbReference>
<protein>
    <submittedName>
        <fullName evidence="7">Cytochrome P450 hydroxylase</fullName>
    </submittedName>
</protein>
<keyword evidence="6" id="KW-0503">Monooxygenase</keyword>
<evidence type="ECO:0000256" key="6">
    <source>
        <dbReference type="ARBA" id="ARBA00023033"/>
    </source>
</evidence>
<organism evidence="7">
    <name type="scientific">hydrothermal vent metagenome</name>
    <dbReference type="NCBI Taxonomy" id="652676"/>
    <lineage>
        <taxon>unclassified sequences</taxon>
        <taxon>metagenomes</taxon>
        <taxon>ecological metagenomes</taxon>
    </lineage>
</organism>
<accession>A0A3B0TI22</accession>
<comment type="similarity">
    <text evidence="1">Belongs to the cytochrome P450 family.</text>
</comment>
<dbReference type="InterPro" id="IPR017972">
    <property type="entry name" value="Cyt_P450_CS"/>
</dbReference>
<evidence type="ECO:0000256" key="3">
    <source>
        <dbReference type="ARBA" id="ARBA00022723"/>
    </source>
</evidence>
<keyword evidence="3" id="KW-0479">Metal-binding</keyword>
<dbReference type="AlphaFoldDB" id="A0A3B0TI22"/>
<dbReference type="InterPro" id="IPR002397">
    <property type="entry name" value="Cyt_P450_B"/>
</dbReference>
<dbReference type="EMBL" id="UOEK01000455">
    <property type="protein sequence ID" value="VAW08304.1"/>
    <property type="molecule type" value="Genomic_DNA"/>
</dbReference>
<dbReference type="PROSITE" id="PS00086">
    <property type="entry name" value="CYTOCHROME_P450"/>
    <property type="match status" value="1"/>
</dbReference>
<dbReference type="GO" id="GO:0004497">
    <property type="term" value="F:monooxygenase activity"/>
    <property type="evidence" value="ECO:0007669"/>
    <property type="project" value="UniProtKB-KW"/>
</dbReference>
<sequence>MSLTDPPLHRYSLSIMTIGFDPTDPGFIADPYPALNLLRETTRISYDARSKLHLVTRFDDVRAALVDRGLGRVHDHVVSRAEIGLAPRDDRWGPFWNVEKWSLLELEPPDHTRIRKLITHAFTSRTVEKLRNPARRLADQILAPLAAQGTMELLADFAQPYSVQLIASLLGVPLEDGPQLIQWSHAMVKMYELATSDEQAAAASTAAAEFDTYVRDFIERRASEPRADLISSLILAEVDGERLTEEELVSTVIVLLNAGHEATVNTMGNGIVAFLRHPEEWQRVVTGEVPARVAIEEMIRWDAPLHLFERWVLEDGVEIAGTSFGLGDKVGLLFGSANRDPRRFDRPDDFVAARGDSQHIGFGGGIHRCIGAPLARLELEVGLEALVSHFPDMELAASPIRHPTFVIRGYDGVALVRR</sequence>
<dbReference type="Gene3D" id="1.10.630.10">
    <property type="entry name" value="Cytochrome P450"/>
    <property type="match status" value="1"/>
</dbReference>
<name>A0A3B0TI22_9ZZZZ</name>
<dbReference type="PRINTS" id="PR00359">
    <property type="entry name" value="BP450"/>
</dbReference>
<dbReference type="PANTHER" id="PTHR46696">
    <property type="entry name" value="P450, PUTATIVE (EUROFUNG)-RELATED"/>
    <property type="match status" value="1"/>
</dbReference>
<dbReference type="GO" id="GO:0016705">
    <property type="term" value="F:oxidoreductase activity, acting on paired donors, with incorporation or reduction of molecular oxygen"/>
    <property type="evidence" value="ECO:0007669"/>
    <property type="project" value="InterPro"/>
</dbReference>
<proteinExistence type="inferred from homology"/>
<evidence type="ECO:0000256" key="2">
    <source>
        <dbReference type="ARBA" id="ARBA00022617"/>
    </source>
</evidence>
<dbReference type="InterPro" id="IPR036396">
    <property type="entry name" value="Cyt_P450_sf"/>
</dbReference>
<keyword evidence="5" id="KW-0408">Iron</keyword>
<evidence type="ECO:0000313" key="7">
    <source>
        <dbReference type="EMBL" id="VAW08304.1"/>
    </source>
</evidence>
<dbReference type="Pfam" id="PF00067">
    <property type="entry name" value="p450"/>
    <property type="match status" value="2"/>
</dbReference>
<dbReference type="GO" id="GO:0020037">
    <property type="term" value="F:heme binding"/>
    <property type="evidence" value="ECO:0007669"/>
    <property type="project" value="InterPro"/>
</dbReference>